<comment type="caution">
    <text evidence="2">The sequence shown here is derived from an EMBL/GenBank/DDBJ whole genome shotgun (WGS) entry which is preliminary data.</text>
</comment>
<accession>A0AAV7IED5</accession>
<feature type="signal peptide" evidence="1">
    <location>
        <begin position="1"/>
        <end position="25"/>
    </location>
</feature>
<sequence length="67" mass="7402">MVKSLIFAVACLILLVFTRVSVINADICKHLGAACANAHECCDKHCKGLTSKCYGICSKKPYSYRKY</sequence>
<dbReference type="EMBL" id="JAHXZJ010001864">
    <property type="protein sequence ID" value="KAH0550109.1"/>
    <property type="molecule type" value="Genomic_DNA"/>
</dbReference>
<dbReference type="AlphaFoldDB" id="A0AAV7IED5"/>
<reference evidence="2 3" key="1">
    <citation type="journal article" date="2021" name="J. Hered.">
        <title>A chromosome-level genome assembly of the parasitoid wasp, Cotesia glomerata (Hymenoptera: Braconidae).</title>
        <authorList>
            <person name="Pinto B.J."/>
            <person name="Weis J.J."/>
            <person name="Gamble T."/>
            <person name="Ode P.J."/>
            <person name="Paul R."/>
            <person name="Zaspel J.M."/>
        </authorList>
    </citation>
    <scope>NUCLEOTIDE SEQUENCE [LARGE SCALE GENOMIC DNA]</scope>
    <source>
        <strain evidence="2">CgM1</strain>
    </source>
</reference>
<evidence type="ECO:0000313" key="2">
    <source>
        <dbReference type="EMBL" id="KAH0550109.1"/>
    </source>
</evidence>
<proteinExistence type="predicted"/>
<keyword evidence="1" id="KW-0732">Signal</keyword>
<protein>
    <submittedName>
        <fullName evidence="2">Uncharacterized protein</fullName>
    </submittedName>
</protein>
<feature type="chain" id="PRO_5043787304" evidence="1">
    <location>
        <begin position="26"/>
        <end position="67"/>
    </location>
</feature>
<keyword evidence="3" id="KW-1185">Reference proteome</keyword>
<name>A0AAV7IED5_COTGL</name>
<gene>
    <name evidence="2" type="ORF">KQX54_017438</name>
</gene>
<organism evidence="2 3">
    <name type="scientific">Cotesia glomerata</name>
    <name type="common">Lepidopteran parasitic wasp</name>
    <name type="synonym">Apanteles glomeratus</name>
    <dbReference type="NCBI Taxonomy" id="32391"/>
    <lineage>
        <taxon>Eukaryota</taxon>
        <taxon>Metazoa</taxon>
        <taxon>Ecdysozoa</taxon>
        <taxon>Arthropoda</taxon>
        <taxon>Hexapoda</taxon>
        <taxon>Insecta</taxon>
        <taxon>Pterygota</taxon>
        <taxon>Neoptera</taxon>
        <taxon>Endopterygota</taxon>
        <taxon>Hymenoptera</taxon>
        <taxon>Apocrita</taxon>
        <taxon>Ichneumonoidea</taxon>
        <taxon>Braconidae</taxon>
        <taxon>Microgastrinae</taxon>
        <taxon>Cotesia</taxon>
    </lineage>
</organism>
<dbReference type="Proteomes" id="UP000826195">
    <property type="component" value="Unassembled WGS sequence"/>
</dbReference>
<evidence type="ECO:0000313" key="3">
    <source>
        <dbReference type="Proteomes" id="UP000826195"/>
    </source>
</evidence>
<evidence type="ECO:0000256" key="1">
    <source>
        <dbReference type="SAM" id="SignalP"/>
    </source>
</evidence>